<dbReference type="Pfam" id="PF24877">
    <property type="entry name" value="ILV_EDD_C"/>
    <property type="match status" value="1"/>
</dbReference>
<gene>
    <name evidence="9 13" type="primary">edd</name>
    <name evidence="13" type="ORF">NJF43_14800</name>
</gene>
<dbReference type="NCBIfam" id="TIGR01196">
    <property type="entry name" value="edd"/>
    <property type="match status" value="1"/>
</dbReference>
<keyword evidence="5 9" id="KW-0411">Iron-sulfur</keyword>
<evidence type="ECO:0000313" key="14">
    <source>
        <dbReference type="Proteomes" id="UP001165292"/>
    </source>
</evidence>
<evidence type="ECO:0000256" key="9">
    <source>
        <dbReference type="HAMAP-Rule" id="MF_02094"/>
    </source>
</evidence>
<dbReference type="PANTHER" id="PTHR43661:SF1">
    <property type="entry name" value="PHOSPHOGLUCONATE DEHYDRATASE"/>
    <property type="match status" value="1"/>
</dbReference>
<dbReference type="Gene3D" id="3.50.30.80">
    <property type="entry name" value="IlvD/EDD C-terminal domain-like"/>
    <property type="match status" value="1"/>
</dbReference>
<dbReference type="PANTHER" id="PTHR43661">
    <property type="entry name" value="D-XYLONATE DEHYDRATASE"/>
    <property type="match status" value="1"/>
</dbReference>
<keyword evidence="3 9" id="KW-0479">Metal-binding</keyword>
<evidence type="ECO:0000256" key="1">
    <source>
        <dbReference type="ARBA" id="ARBA00006486"/>
    </source>
</evidence>
<dbReference type="InterPro" id="IPR020558">
    <property type="entry name" value="DiOHA_6PGluconate_deHydtase_CS"/>
</dbReference>
<dbReference type="InterPro" id="IPR042096">
    <property type="entry name" value="Dihydro-acid_dehy_C"/>
</dbReference>
<keyword evidence="6 9" id="KW-0311">Gluconate utilization</keyword>
<dbReference type="GO" id="GO:0046872">
    <property type="term" value="F:metal ion binding"/>
    <property type="evidence" value="ECO:0007669"/>
    <property type="project" value="UniProtKB-KW"/>
</dbReference>
<accession>A0AA42BEQ9</accession>
<dbReference type="InterPro" id="IPR056740">
    <property type="entry name" value="ILV_EDD_C"/>
</dbReference>
<dbReference type="SUPFAM" id="SSF52016">
    <property type="entry name" value="LeuD/IlvD-like"/>
    <property type="match status" value="1"/>
</dbReference>
<dbReference type="GO" id="GO:0051539">
    <property type="term" value="F:4 iron, 4 sulfur cluster binding"/>
    <property type="evidence" value="ECO:0007669"/>
    <property type="project" value="UniProtKB-UniRule"/>
</dbReference>
<keyword evidence="7 9" id="KW-0456">Lyase</keyword>
<dbReference type="PROSITE" id="PS00886">
    <property type="entry name" value="ILVD_EDD_1"/>
    <property type="match status" value="1"/>
</dbReference>
<dbReference type="Pfam" id="PF00920">
    <property type="entry name" value="ILVD_EDD_N"/>
    <property type="match status" value="1"/>
</dbReference>
<evidence type="ECO:0000259" key="12">
    <source>
        <dbReference type="Pfam" id="PF24877"/>
    </source>
</evidence>
<evidence type="ECO:0000256" key="4">
    <source>
        <dbReference type="ARBA" id="ARBA00023004"/>
    </source>
</evidence>
<dbReference type="Proteomes" id="UP001165292">
    <property type="component" value="Unassembled WGS sequence"/>
</dbReference>
<reference evidence="13" key="1">
    <citation type="submission" date="2022-06" db="EMBL/GenBank/DDBJ databases">
        <title>Detection of beta-lactamases in bacteria of animal origin.</title>
        <authorList>
            <person name="Mlynarcik P."/>
            <person name="Zdarska V."/>
            <person name="Chudobova H."/>
            <person name="Prochazkova P."/>
            <person name="Hricova K."/>
            <person name="Mezerova K."/>
            <person name="Bardon J."/>
            <person name="Dolejska M."/>
            <person name="Sukkar I."/>
            <person name="Kolar M."/>
        </authorList>
    </citation>
    <scope>NUCLEOTIDE SEQUENCE</scope>
    <source>
        <strain evidence="13">S 300-3</strain>
    </source>
</reference>
<dbReference type="GO" id="GO:0004456">
    <property type="term" value="F:phosphogluconate dehydratase activity"/>
    <property type="evidence" value="ECO:0007669"/>
    <property type="project" value="UniProtKB-UniRule"/>
</dbReference>
<feature type="domain" description="Dihydroxy-acid/6-phosphogluconate dehydratase N-terminal" evidence="11">
    <location>
        <begin position="68"/>
        <end position="380"/>
    </location>
</feature>
<dbReference type="EMBL" id="JAMYBS010000018">
    <property type="protein sequence ID" value="MCO7546025.1"/>
    <property type="molecule type" value="Genomic_DNA"/>
</dbReference>
<comment type="caution">
    <text evidence="13">The sequence shown here is derived from an EMBL/GenBank/DDBJ whole genome shotgun (WGS) entry which is preliminary data.</text>
</comment>
<dbReference type="PROSITE" id="PS00887">
    <property type="entry name" value="ILVD_EDD_2"/>
    <property type="match status" value="1"/>
</dbReference>
<sequence>MHPQIQEVTERLIERSRPTRQRYLAQMAAAASDGPQRGRLQCANFAHGVAGCASSTDKQRLRLMNEANVAIVSAYNDMLSAHQPYEHFPEIIKQALRDVGSVGQFAGGVPAMCDGVTQGEAGMELSLASREVIAMATAIALSHNMFDAALYLGICDKIIPGLMIGALRFGHLPAVFVPGGPMPSGIPNKQKAEVRQRYAEGKASREELLESEMLSYHSPGTCTFYGTANTNQVVMEIMGLHLPGSSFVNPYTPLRDELTREAARQVTRMTPQAGNYVPLCQIIDEKAIINSVVALNATGGSTNHTLHIPAFAQAAGIQLTWQDMADISAVTPTLAKVYPNGQADVNHFHAAGGVPFMVRTLLGAGLLHEDVQTVIGQGLQRYTREPFLDDGKLVWREGPENSLDESILRPVERPFSAEGGLRVLEGNLGRGVTKVSAVAPEHRVVEAPARVFSDQAELAQAFKNGELEKDFVAVVRFQGPKANGMPELHKLTPFLGVLQDRGHKVALVTDGRMSGASGKVPAAIHVSPEALDGGPLCKVRDGDIIRVDGEAGTLGVLVDQAELDRRERVSTPDDLGIGCGRELFGFLRSAFSPAERGASVFSDELEALK</sequence>
<feature type="binding site" evidence="9">
    <location>
        <position position="155"/>
    </location>
    <ligand>
        <name>[4Fe-4S] cluster</name>
        <dbReference type="ChEBI" id="CHEBI:49883"/>
    </ligand>
</feature>
<keyword evidence="2 9" id="KW-0004">4Fe-4S</keyword>
<evidence type="ECO:0000256" key="2">
    <source>
        <dbReference type="ARBA" id="ARBA00022485"/>
    </source>
</evidence>
<dbReference type="GO" id="GO:0019521">
    <property type="term" value="P:D-gluconate metabolic process"/>
    <property type="evidence" value="ECO:0007669"/>
    <property type="project" value="UniProtKB-KW"/>
</dbReference>
<dbReference type="RefSeq" id="WP_058076997.1">
    <property type="nucleotide sequence ID" value="NZ_DALYPK010000006.1"/>
</dbReference>
<comment type="cofactor">
    <cofactor evidence="9">
        <name>[4Fe-4S] cluster</name>
        <dbReference type="ChEBI" id="CHEBI:49883"/>
    </cofactor>
    <text evidence="9">Binds 1 [4Fe-4S] cluster.</text>
</comment>
<protein>
    <recommendedName>
        <fullName evidence="9 10">Phosphogluconate dehydratase</fullName>
        <ecNumber evidence="9 10">4.2.1.12</ecNumber>
    </recommendedName>
</protein>
<evidence type="ECO:0000256" key="3">
    <source>
        <dbReference type="ARBA" id="ARBA00022723"/>
    </source>
</evidence>
<feature type="domain" description="Dihydroxy-acid/6-phosphogluconate dehydratase C-terminal" evidence="12">
    <location>
        <begin position="407"/>
        <end position="598"/>
    </location>
</feature>
<evidence type="ECO:0000256" key="8">
    <source>
        <dbReference type="ARBA" id="ARBA00023277"/>
    </source>
</evidence>
<dbReference type="InterPro" id="IPR037237">
    <property type="entry name" value="IlvD/EDD_N"/>
</dbReference>
<dbReference type="GO" id="GO:0005829">
    <property type="term" value="C:cytosol"/>
    <property type="evidence" value="ECO:0007669"/>
    <property type="project" value="TreeGrafter"/>
</dbReference>
<evidence type="ECO:0000256" key="6">
    <source>
        <dbReference type="ARBA" id="ARBA00023064"/>
    </source>
</evidence>
<evidence type="ECO:0000256" key="7">
    <source>
        <dbReference type="ARBA" id="ARBA00023239"/>
    </source>
</evidence>
<dbReference type="AlphaFoldDB" id="A0AA42BEQ9"/>
<dbReference type="InterPro" id="IPR000581">
    <property type="entry name" value="ILV_EDD_N"/>
</dbReference>
<dbReference type="GO" id="GO:0009255">
    <property type="term" value="P:Entner-Doudoroff pathway through 6-phosphogluconate"/>
    <property type="evidence" value="ECO:0007669"/>
    <property type="project" value="UniProtKB-UniRule"/>
</dbReference>
<dbReference type="HAMAP" id="MF_02094">
    <property type="entry name" value="Edd"/>
    <property type="match status" value="1"/>
</dbReference>
<evidence type="ECO:0000259" key="11">
    <source>
        <dbReference type="Pfam" id="PF00920"/>
    </source>
</evidence>
<evidence type="ECO:0000256" key="5">
    <source>
        <dbReference type="ARBA" id="ARBA00023014"/>
    </source>
</evidence>
<comment type="catalytic activity">
    <reaction evidence="9">
        <text>6-phospho-D-gluconate = 2-dehydro-3-deoxy-6-phospho-D-gluconate + H2O</text>
        <dbReference type="Rhea" id="RHEA:17277"/>
        <dbReference type="ChEBI" id="CHEBI:15377"/>
        <dbReference type="ChEBI" id="CHEBI:57569"/>
        <dbReference type="ChEBI" id="CHEBI:58759"/>
        <dbReference type="EC" id="4.2.1.12"/>
    </reaction>
</comment>
<keyword evidence="4 9" id="KW-0408">Iron</keyword>
<keyword evidence="8 9" id="KW-0119">Carbohydrate metabolism</keyword>
<evidence type="ECO:0000256" key="10">
    <source>
        <dbReference type="NCBIfam" id="TIGR01196"/>
    </source>
</evidence>
<proteinExistence type="inferred from homology"/>
<dbReference type="EC" id="4.2.1.12" evidence="9 10"/>
<feature type="binding site" evidence="9">
    <location>
        <position position="222"/>
    </location>
    <ligand>
        <name>[4Fe-4S] cluster</name>
        <dbReference type="ChEBI" id="CHEBI:49883"/>
    </ligand>
</feature>
<dbReference type="SUPFAM" id="SSF143975">
    <property type="entry name" value="IlvD/EDD N-terminal domain-like"/>
    <property type="match status" value="1"/>
</dbReference>
<organism evidence="13 14">
    <name type="scientific">Stutzerimonas nitrititolerans</name>
    <dbReference type="NCBI Taxonomy" id="2482751"/>
    <lineage>
        <taxon>Bacteria</taxon>
        <taxon>Pseudomonadati</taxon>
        <taxon>Pseudomonadota</taxon>
        <taxon>Gammaproteobacteria</taxon>
        <taxon>Pseudomonadales</taxon>
        <taxon>Pseudomonadaceae</taxon>
        <taxon>Stutzerimonas</taxon>
    </lineage>
</organism>
<comment type="similarity">
    <text evidence="1 9">Belongs to the IlvD/Edd family.</text>
</comment>
<evidence type="ECO:0000313" key="13">
    <source>
        <dbReference type="EMBL" id="MCO7546025.1"/>
    </source>
</evidence>
<dbReference type="FunFam" id="3.50.30.80:FF:000001">
    <property type="entry name" value="Dihydroxy-acid dehydratase"/>
    <property type="match status" value="1"/>
</dbReference>
<comment type="function">
    <text evidence="9">Catalyzes the dehydration of 6-phospho-D-gluconate to 2-dehydro-3-deoxy-6-phospho-D-gluconate.</text>
</comment>
<name>A0AA42BEQ9_9GAMM</name>
<dbReference type="InterPro" id="IPR004786">
    <property type="entry name" value="6-phosphgluc_deHydtase"/>
</dbReference>
<comment type="pathway">
    <text evidence="9">Carbohydrate metabolism; Entner-Doudoroff pathway.</text>
</comment>